<dbReference type="Gene3D" id="3.40.395.10">
    <property type="entry name" value="Adenoviral Proteinase, Chain A"/>
    <property type="match status" value="1"/>
</dbReference>
<evidence type="ECO:0000313" key="6">
    <source>
        <dbReference type="Proteomes" id="UP000289738"/>
    </source>
</evidence>
<dbReference type="STRING" id="3818.A0A445BJP3"/>
<dbReference type="InterPro" id="IPR003653">
    <property type="entry name" value="Peptidase_C48_C"/>
</dbReference>
<dbReference type="GO" id="GO:0008234">
    <property type="term" value="F:cysteine-type peptidase activity"/>
    <property type="evidence" value="ECO:0007669"/>
    <property type="project" value="InterPro"/>
</dbReference>
<accession>A0A445BJP3</accession>
<evidence type="ECO:0000259" key="4">
    <source>
        <dbReference type="PROSITE" id="PS50600"/>
    </source>
</evidence>
<name>A0A445BJP3_ARAHY</name>
<proteinExistence type="inferred from homology"/>
<sequence>MPDQKSDCRFPPAAVNELEWSAGSYGSSSRGPSHECSPKAKSVVSTVSGLQSDLRQLSDAISQHDVVVSEIRDAIQLLMDSRSRRRLWCQLEGIARVADVIDTTPAPRSPTRGRRRNRLSKAVVEANHPKQPSHCGVLSWIPPSPSTTSLSSPRGQKWLWRNLTHLLMRPDPSVSRRLILPPTTRRRRSHWQIHANHEFETGVPSSRQRSDLHSKEPAAVVNIGKVVSMTVQGIPKSMNLVFRPTDDMNLSGVELVVATYIFMRHLPESEILIDIGDCYATRGALMTLAPKMEVVDDVSTNSLILLNTVVRMLTLALTAHAWFLPMTIMQAAVGGRSITSANIRAIRNNYMRSKVDQVTRVYQPMWSDQHWYLMIIDVREQKLIYLDSLRDPREAAARKTAMMHIALYLEGMTLGNSWLSWDRATRPWFSTFEFEEPDVPQQAADSMDCGIWVAQWMIRAHMWQDYTMQHVNAATRMRLVIDLVMKSHNQLAQDSVSKAFAHWQTETA</sequence>
<feature type="domain" description="Ubiquitin-like protease family profile" evidence="4">
    <location>
        <begin position="278"/>
        <end position="460"/>
    </location>
</feature>
<dbReference type="InterPro" id="IPR038765">
    <property type="entry name" value="Papain-like_cys_pep_sf"/>
</dbReference>
<dbReference type="EMBL" id="SDMP01000009">
    <property type="protein sequence ID" value="RYR38889.1"/>
    <property type="molecule type" value="Genomic_DNA"/>
</dbReference>
<gene>
    <name evidence="5" type="ORF">Ahy_A09g044185</name>
</gene>
<dbReference type="GO" id="GO:0006508">
    <property type="term" value="P:proteolysis"/>
    <property type="evidence" value="ECO:0007669"/>
    <property type="project" value="UniProtKB-KW"/>
</dbReference>
<keyword evidence="6" id="KW-1185">Reference proteome</keyword>
<evidence type="ECO:0000256" key="3">
    <source>
        <dbReference type="ARBA" id="ARBA00022801"/>
    </source>
</evidence>
<dbReference type="AlphaFoldDB" id="A0A445BJP3"/>
<dbReference type="SUPFAM" id="SSF54001">
    <property type="entry name" value="Cysteine proteinases"/>
    <property type="match status" value="1"/>
</dbReference>
<comment type="similarity">
    <text evidence="1">Belongs to the peptidase C48 family.</text>
</comment>
<evidence type="ECO:0000256" key="2">
    <source>
        <dbReference type="ARBA" id="ARBA00022670"/>
    </source>
</evidence>
<dbReference type="Proteomes" id="UP000289738">
    <property type="component" value="Chromosome A09"/>
</dbReference>
<evidence type="ECO:0000313" key="5">
    <source>
        <dbReference type="EMBL" id="RYR38889.1"/>
    </source>
</evidence>
<dbReference type="PROSITE" id="PS50600">
    <property type="entry name" value="ULP_PROTEASE"/>
    <property type="match status" value="1"/>
</dbReference>
<comment type="caution">
    <text evidence="5">The sequence shown here is derived from an EMBL/GenBank/DDBJ whole genome shotgun (WGS) entry which is preliminary data.</text>
</comment>
<protein>
    <recommendedName>
        <fullName evidence="4">Ubiquitin-like protease family profile domain-containing protein</fullName>
    </recommendedName>
</protein>
<keyword evidence="3" id="KW-0378">Hydrolase</keyword>
<reference evidence="5 6" key="1">
    <citation type="submission" date="2019-01" db="EMBL/GenBank/DDBJ databases">
        <title>Sequencing of cultivated peanut Arachis hypogaea provides insights into genome evolution and oil improvement.</title>
        <authorList>
            <person name="Chen X."/>
        </authorList>
    </citation>
    <scope>NUCLEOTIDE SEQUENCE [LARGE SCALE GENOMIC DNA]</scope>
    <source>
        <strain evidence="6">cv. Fuhuasheng</strain>
        <tissue evidence="5">Leaves</tissue>
    </source>
</reference>
<keyword evidence="2" id="KW-0645">Protease</keyword>
<dbReference type="Pfam" id="PF02902">
    <property type="entry name" value="Peptidase_C48"/>
    <property type="match status" value="1"/>
</dbReference>
<evidence type="ECO:0000256" key="1">
    <source>
        <dbReference type="ARBA" id="ARBA00005234"/>
    </source>
</evidence>
<organism evidence="5 6">
    <name type="scientific">Arachis hypogaea</name>
    <name type="common">Peanut</name>
    <dbReference type="NCBI Taxonomy" id="3818"/>
    <lineage>
        <taxon>Eukaryota</taxon>
        <taxon>Viridiplantae</taxon>
        <taxon>Streptophyta</taxon>
        <taxon>Embryophyta</taxon>
        <taxon>Tracheophyta</taxon>
        <taxon>Spermatophyta</taxon>
        <taxon>Magnoliopsida</taxon>
        <taxon>eudicotyledons</taxon>
        <taxon>Gunneridae</taxon>
        <taxon>Pentapetalae</taxon>
        <taxon>rosids</taxon>
        <taxon>fabids</taxon>
        <taxon>Fabales</taxon>
        <taxon>Fabaceae</taxon>
        <taxon>Papilionoideae</taxon>
        <taxon>50 kb inversion clade</taxon>
        <taxon>dalbergioids sensu lato</taxon>
        <taxon>Dalbergieae</taxon>
        <taxon>Pterocarpus clade</taxon>
        <taxon>Arachis</taxon>
    </lineage>
</organism>